<keyword evidence="7" id="KW-0479">Metal-binding</keyword>
<keyword evidence="6" id="KW-0808">Transferase</keyword>
<dbReference type="InterPro" id="IPR003374">
    <property type="entry name" value="ApbE-like_sf"/>
</dbReference>
<dbReference type="OrthoDB" id="9778595at2"/>
<evidence type="ECO:0000256" key="4">
    <source>
        <dbReference type="ARBA" id="ARBA00016337"/>
    </source>
</evidence>
<dbReference type="AlphaFoldDB" id="A0A3L7E2A5"/>
<name>A0A3L7E2A5_9GAMM</name>
<evidence type="ECO:0000256" key="7">
    <source>
        <dbReference type="ARBA" id="ARBA00022723"/>
    </source>
</evidence>
<evidence type="ECO:0000256" key="2">
    <source>
        <dbReference type="ARBA" id="ARBA00008282"/>
    </source>
</evidence>
<comment type="catalytic activity">
    <reaction evidence="11">
        <text>L-threonyl-[protein] + FAD = FMN-L-threonyl-[protein] + AMP + H(+)</text>
        <dbReference type="Rhea" id="RHEA:36847"/>
        <dbReference type="Rhea" id="RHEA-COMP:11060"/>
        <dbReference type="Rhea" id="RHEA-COMP:11061"/>
        <dbReference type="ChEBI" id="CHEBI:15378"/>
        <dbReference type="ChEBI" id="CHEBI:30013"/>
        <dbReference type="ChEBI" id="CHEBI:57692"/>
        <dbReference type="ChEBI" id="CHEBI:74257"/>
        <dbReference type="ChEBI" id="CHEBI:456215"/>
        <dbReference type="EC" id="2.7.1.180"/>
    </reaction>
</comment>
<evidence type="ECO:0000256" key="9">
    <source>
        <dbReference type="ARBA" id="ARBA00022842"/>
    </source>
</evidence>
<dbReference type="GO" id="GO:0046872">
    <property type="term" value="F:metal ion binding"/>
    <property type="evidence" value="ECO:0007669"/>
    <property type="project" value="UniProtKB-KW"/>
</dbReference>
<dbReference type="EMBL" id="QRAN01000001">
    <property type="protein sequence ID" value="RLQ23644.1"/>
    <property type="molecule type" value="Genomic_DNA"/>
</dbReference>
<evidence type="ECO:0000256" key="8">
    <source>
        <dbReference type="ARBA" id="ARBA00022827"/>
    </source>
</evidence>
<keyword evidence="5" id="KW-0285">Flavoprotein</keyword>
<proteinExistence type="inferred from homology"/>
<comment type="caution">
    <text evidence="12">The sequence shown here is derived from an EMBL/GenBank/DDBJ whole genome shotgun (WGS) entry which is preliminary data.</text>
</comment>
<dbReference type="Pfam" id="PF02424">
    <property type="entry name" value="ApbE"/>
    <property type="match status" value="1"/>
</dbReference>
<keyword evidence="13" id="KW-1185">Reference proteome</keyword>
<organism evidence="12 13">
    <name type="scientific">Seongchinamella sediminis</name>
    <dbReference type="NCBI Taxonomy" id="2283635"/>
    <lineage>
        <taxon>Bacteria</taxon>
        <taxon>Pseudomonadati</taxon>
        <taxon>Pseudomonadota</taxon>
        <taxon>Gammaproteobacteria</taxon>
        <taxon>Cellvibrionales</taxon>
        <taxon>Halieaceae</taxon>
        <taxon>Seongchinamella</taxon>
    </lineage>
</organism>
<dbReference type="PANTHER" id="PTHR30040">
    <property type="entry name" value="THIAMINE BIOSYNTHESIS LIPOPROTEIN APBE"/>
    <property type="match status" value="1"/>
</dbReference>
<dbReference type="Gene3D" id="3.10.520.10">
    <property type="entry name" value="ApbE-like domains"/>
    <property type="match status" value="1"/>
</dbReference>
<dbReference type="PANTHER" id="PTHR30040:SF2">
    <property type="entry name" value="FAD:PROTEIN FMN TRANSFERASE"/>
    <property type="match status" value="1"/>
</dbReference>
<evidence type="ECO:0000256" key="11">
    <source>
        <dbReference type="ARBA" id="ARBA00048540"/>
    </source>
</evidence>
<dbReference type="GO" id="GO:0016740">
    <property type="term" value="F:transferase activity"/>
    <property type="evidence" value="ECO:0007669"/>
    <property type="project" value="UniProtKB-KW"/>
</dbReference>
<dbReference type="Proteomes" id="UP000265509">
    <property type="component" value="Unassembled WGS sequence"/>
</dbReference>
<protein>
    <recommendedName>
        <fullName evidence="4">FAD:protein FMN transferase</fullName>
        <ecNumber evidence="3">2.7.1.180</ecNumber>
    </recommendedName>
    <alternativeName>
        <fullName evidence="10">Flavin transferase</fullName>
    </alternativeName>
</protein>
<dbReference type="EC" id="2.7.1.180" evidence="3"/>
<dbReference type="InterPro" id="IPR024932">
    <property type="entry name" value="ApbE"/>
</dbReference>
<keyword evidence="9" id="KW-0460">Magnesium</keyword>
<comment type="cofactor">
    <cofactor evidence="1">
        <name>Mg(2+)</name>
        <dbReference type="ChEBI" id="CHEBI:18420"/>
    </cofactor>
</comment>
<accession>A0A3L7E2A5</accession>
<reference evidence="12 13" key="1">
    <citation type="submission" date="2018-07" db="EMBL/GenBank/DDBJ databases">
        <title>Halioglobus sp. genome submission.</title>
        <authorList>
            <person name="Ye M.-Q."/>
            <person name="Du Z.-J."/>
        </authorList>
    </citation>
    <scope>NUCLEOTIDE SEQUENCE [LARGE SCALE GENOMIC DNA]</scope>
    <source>
        <strain evidence="12 13">U0301</strain>
    </source>
</reference>
<evidence type="ECO:0000313" key="12">
    <source>
        <dbReference type="EMBL" id="RLQ23644.1"/>
    </source>
</evidence>
<sequence length="298" mass="32787">MMHRKRVNCFGSSCQLALVSLRGEAEQIVAIALAELERLESKFSAYHPDSLISRINQAAGTGCYTPLDAEARSLFDFVTVLWEESSHLFDPTVSILDHCYDEHGQLKATDSQLKDMLKLVGWSQLQLTDEGALLPTKGMLLDLTSCIRPYAIDSVRRKLLKEGVQHAMIEMAHDAATIGKQADGANWLLGLRHPMGSRTAINRIKVSGKGFAMRGDFERRIGFRDEHFGRGLSPVDGYPVPGMLSVSVVADSCLDACGAATIARLKTEQAAINWLQKLGLPWMAIDRQLRCHGPLSPA</sequence>
<evidence type="ECO:0000256" key="1">
    <source>
        <dbReference type="ARBA" id="ARBA00001946"/>
    </source>
</evidence>
<comment type="similarity">
    <text evidence="2">Belongs to the ApbE family.</text>
</comment>
<evidence type="ECO:0000256" key="6">
    <source>
        <dbReference type="ARBA" id="ARBA00022679"/>
    </source>
</evidence>
<evidence type="ECO:0000256" key="5">
    <source>
        <dbReference type="ARBA" id="ARBA00022630"/>
    </source>
</evidence>
<gene>
    <name evidence="12" type="ORF">DWB85_00355</name>
</gene>
<evidence type="ECO:0000313" key="13">
    <source>
        <dbReference type="Proteomes" id="UP000265509"/>
    </source>
</evidence>
<dbReference type="SUPFAM" id="SSF143631">
    <property type="entry name" value="ApbE-like"/>
    <property type="match status" value="1"/>
</dbReference>
<evidence type="ECO:0000256" key="10">
    <source>
        <dbReference type="ARBA" id="ARBA00031306"/>
    </source>
</evidence>
<keyword evidence="8" id="KW-0274">FAD</keyword>
<evidence type="ECO:0000256" key="3">
    <source>
        <dbReference type="ARBA" id="ARBA00011955"/>
    </source>
</evidence>